<evidence type="ECO:0000313" key="2">
    <source>
        <dbReference type="EMBL" id="KAK3301782.1"/>
    </source>
</evidence>
<name>A0AAJ0GKW9_9PEZI</name>
<keyword evidence="3" id="KW-1185">Reference proteome</keyword>
<feature type="compositionally biased region" description="Basic and acidic residues" evidence="1">
    <location>
        <begin position="78"/>
        <end position="88"/>
    </location>
</feature>
<organism evidence="2 3">
    <name type="scientific">Chaetomium strumarium</name>
    <dbReference type="NCBI Taxonomy" id="1170767"/>
    <lineage>
        <taxon>Eukaryota</taxon>
        <taxon>Fungi</taxon>
        <taxon>Dikarya</taxon>
        <taxon>Ascomycota</taxon>
        <taxon>Pezizomycotina</taxon>
        <taxon>Sordariomycetes</taxon>
        <taxon>Sordariomycetidae</taxon>
        <taxon>Sordariales</taxon>
        <taxon>Chaetomiaceae</taxon>
        <taxon>Chaetomium</taxon>
    </lineage>
</organism>
<feature type="compositionally biased region" description="Acidic residues" evidence="1">
    <location>
        <begin position="434"/>
        <end position="443"/>
    </location>
</feature>
<reference evidence="2" key="2">
    <citation type="submission" date="2023-06" db="EMBL/GenBank/DDBJ databases">
        <authorList>
            <consortium name="Lawrence Berkeley National Laboratory"/>
            <person name="Mondo S.J."/>
            <person name="Hensen N."/>
            <person name="Bonometti L."/>
            <person name="Westerberg I."/>
            <person name="Brannstrom I.O."/>
            <person name="Guillou S."/>
            <person name="Cros-Aarteil S."/>
            <person name="Calhoun S."/>
            <person name="Haridas S."/>
            <person name="Kuo A."/>
            <person name="Pangilinan J."/>
            <person name="Riley R."/>
            <person name="Labutti K."/>
            <person name="Andreopoulos B."/>
            <person name="Lipzen A."/>
            <person name="Chen C."/>
            <person name="Yanf M."/>
            <person name="Daum C."/>
            <person name="Ng V."/>
            <person name="Clum A."/>
            <person name="Steindorff A."/>
            <person name="Ohm R."/>
            <person name="Martin F."/>
            <person name="Silar P."/>
            <person name="Natvig D."/>
            <person name="Lalanne C."/>
            <person name="Gautier V."/>
            <person name="Ament-Velasquez S.L."/>
            <person name="Kruys A."/>
            <person name="Hutchinson M.I."/>
            <person name="Powell A.J."/>
            <person name="Barry K."/>
            <person name="Miller A.N."/>
            <person name="Grigoriev I.V."/>
            <person name="Debuchy R."/>
            <person name="Gladieux P."/>
            <person name="Thoren M.H."/>
            <person name="Johannesson H."/>
        </authorList>
    </citation>
    <scope>NUCLEOTIDE SEQUENCE</scope>
    <source>
        <strain evidence="2">CBS 333.67</strain>
    </source>
</reference>
<evidence type="ECO:0000313" key="3">
    <source>
        <dbReference type="Proteomes" id="UP001273166"/>
    </source>
</evidence>
<accession>A0AAJ0GKW9</accession>
<feature type="region of interest" description="Disordered" evidence="1">
    <location>
        <begin position="298"/>
        <end position="353"/>
    </location>
</feature>
<reference evidence="2" key="1">
    <citation type="journal article" date="2023" name="Mol. Phylogenet. Evol.">
        <title>Genome-scale phylogeny and comparative genomics of the fungal order Sordariales.</title>
        <authorList>
            <person name="Hensen N."/>
            <person name="Bonometti L."/>
            <person name="Westerberg I."/>
            <person name="Brannstrom I.O."/>
            <person name="Guillou S."/>
            <person name="Cros-Aarteil S."/>
            <person name="Calhoun S."/>
            <person name="Haridas S."/>
            <person name="Kuo A."/>
            <person name="Mondo S."/>
            <person name="Pangilinan J."/>
            <person name="Riley R."/>
            <person name="LaButti K."/>
            <person name="Andreopoulos B."/>
            <person name="Lipzen A."/>
            <person name="Chen C."/>
            <person name="Yan M."/>
            <person name="Daum C."/>
            <person name="Ng V."/>
            <person name="Clum A."/>
            <person name="Steindorff A."/>
            <person name="Ohm R.A."/>
            <person name="Martin F."/>
            <person name="Silar P."/>
            <person name="Natvig D.O."/>
            <person name="Lalanne C."/>
            <person name="Gautier V."/>
            <person name="Ament-Velasquez S.L."/>
            <person name="Kruys A."/>
            <person name="Hutchinson M.I."/>
            <person name="Powell A.J."/>
            <person name="Barry K."/>
            <person name="Miller A.N."/>
            <person name="Grigoriev I.V."/>
            <person name="Debuchy R."/>
            <person name="Gladieux P."/>
            <person name="Hiltunen Thoren M."/>
            <person name="Johannesson H."/>
        </authorList>
    </citation>
    <scope>NUCLEOTIDE SEQUENCE</scope>
    <source>
        <strain evidence="2">CBS 333.67</strain>
    </source>
</reference>
<comment type="caution">
    <text evidence="2">The sequence shown here is derived from an EMBL/GenBank/DDBJ whole genome shotgun (WGS) entry which is preliminary data.</text>
</comment>
<feature type="region of interest" description="Disordered" evidence="1">
    <location>
        <begin position="218"/>
        <end position="237"/>
    </location>
</feature>
<sequence>MADMGLQLEPISQGLEQYGPWHFADVRFQQDHRAELQAALLQTAAISELSDTLREISKAGRADCHSSSRPEVTLSVLREPEPTAEKSSRRSSPGGCTSDAATNEIGRSLFPRILHPSLGFRQVVPSGEDVVTFPFSAPPSRPGSFLKRRRPATDVDGPGTYSLSRKKRRLLRHLITSRLSQPFSLPATHILNRESVATGDKRFIKLAAIMSARRGFNSTVTTQPHSPLPQPQQPSPSTWLRRAAVLNSLRSRVRAEVVERGHVQVSDLAAKAAVFQQGHGNSVFVGGRYLITMTTPSVAAPMTPGPRGVSQPSSSGCPPPTLPPPPPPPPGSLQSPPGLRLQPGSIHVPMAGGPPPTCATTCLRIPSPKLRPLRSPELRVTRPLVPLEDIEELDGDDDGGGGVAFPTSEHESRYEDEPSDEVYADFSVIFGGADGEDSDEEGGGGDHFEDYMDDLDGIPWNARC</sequence>
<feature type="region of interest" description="Disordered" evidence="1">
    <location>
        <begin position="391"/>
        <end position="453"/>
    </location>
</feature>
<dbReference type="AlphaFoldDB" id="A0AAJ0GKW9"/>
<protein>
    <submittedName>
        <fullName evidence="2">Uncharacterized protein</fullName>
    </submittedName>
</protein>
<evidence type="ECO:0000256" key="1">
    <source>
        <dbReference type="SAM" id="MobiDB-lite"/>
    </source>
</evidence>
<feature type="compositionally biased region" description="Pro residues" evidence="1">
    <location>
        <begin position="317"/>
        <end position="331"/>
    </location>
</feature>
<feature type="region of interest" description="Disordered" evidence="1">
    <location>
        <begin position="78"/>
        <end position="102"/>
    </location>
</feature>
<proteinExistence type="predicted"/>
<dbReference type="GeneID" id="87882906"/>
<gene>
    <name evidence="2" type="ORF">B0T15DRAFT_323480</name>
</gene>
<dbReference type="RefSeq" id="XP_062717562.1">
    <property type="nucleotide sequence ID" value="XM_062864077.1"/>
</dbReference>
<dbReference type="Proteomes" id="UP001273166">
    <property type="component" value="Unassembled WGS sequence"/>
</dbReference>
<feature type="region of interest" description="Disordered" evidence="1">
    <location>
        <begin position="138"/>
        <end position="161"/>
    </location>
</feature>
<dbReference type="EMBL" id="JAUDZG010000008">
    <property type="protein sequence ID" value="KAK3301782.1"/>
    <property type="molecule type" value="Genomic_DNA"/>
</dbReference>
<feature type="compositionally biased region" description="Polar residues" evidence="1">
    <location>
        <begin position="90"/>
        <end position="101"/>
    </location>
</feature>